<evidence type="ECO:0000256" key="2">
    <source>
        <dbReference type="ARBA" id="ARBA00004941"/>
    </source>
</evidence>
<dbReference type="InterPro" id="IPR024083">
    <property type="entry name" value="Fumarase/histidase_N"/>
</dbReference>
<reference evidence="10 11" key="1">
    <citation type="submission" date="2017-06" db="EMBL/GenBank/DDBJ databases">
        <authorList>
            <person name="Kim H.J."/>
            <person name="Triplett B.A."/>
        </authorList>
    </citation>
    <scope>NUCLEOTIDE SEQUENCE [LARGE SCALE GENOMIC DNA]</scope>
    <source>
        <strain evidence="10 11">DSM 13116</strain>
    </source>
</reference>
<gene>
    <name evidence="7" type="primary">argH</name>
    <name evidence="10" type="ORF">SAMN04488503_0422</name>
</gene>
<dbReference type="GO" id="GO:0005829">
    <property type="term" value="C:cytosol"/>
    <property type="evidence" value="ECO:0007669"/>
    <property type="project" value="TreeGrafter"/>
</dbReference>
<dbReference type="PROSITE" id="PS00163">
    <property type="entry name" value="FUMARATE_LYASES"/>
    <property type="match status" value="1"/>
</dbReference>
<keyword evidence="4 7" id="KW-0055">Arginine biosynthesis</keyword>
<dbReference type="NCBIfam" id="TIGR00838">
    <property type="entry name" value="argH"/>
    <property type="match status" value="1"/>
</dbReference>
<organism evidence="10 11">
    <name type="scientific">Humidesulfovibrio mexicanus</name>
    <dbReference type="NCBI Taxonomy" id="147047"/>
    <lineage>
        <taxon>Bacteria</taxon>
        <taxon>Pseudomonadati</taxon>
        <taxon>Thermodesulfobacteriota</taxon>
        <taxon>Desulfovibrionia</taxon>
        <taxon>Desulfovibrionales</taxon>
        <taxon>Desulfovibrionaceae</taxon>
        <taxon>Humidesulfovibrio</taxon>
    </lineage>
</organism>
<keyword evidence="11" id="KW-1185">Reference proteome</keyword>
<dbReference type="Gene3D" id="1.20.200.10">
    <property type="entry name" value="Fumarase/aspartase (Central domain)"/>
    <property type="match status" value="1"/>
</dbReference>
<dbReference type="SUPFAM" id="SSF48557">
    <property type="entry name" value="L-aspartase-like"/>
    <property type="match status" value="1"/>
</dbReference>
<evidence type="ECO:0000256" key="1">
    <source>
        <dbReference type="ARBA" id="ARBA00000985"/>
    </source>
</evidence>
<feature type="domain" description="Argininosuccinate lyase C-terminal" evidence="9">
    <location>
        <begin position="365"/>
        <end position="432"/>
    </location>
</feature>
<sequence>MTKKMWGGRFAEASAASVEEYTQSESFDRALYREDIAGSKAHARMLGVTGIISPDEAETLVRGLDQVLSEIEAGTFVWKRELEDVHMNIERRLTEIVGSVGGKLHTARSRNDQVGLDFRLHVNARLEVWRCELARLVDVLAGRAEEHAQTLLPGCTHLQPAQPVSLAQHLLAYAQMFKRDHERLADCLKRVRVSPLGAAALAGTTHPIRPDLVAEGVGFPATFANSMDAVSDRDYALEALFCGSVVMMHLSRLCEEIILWANPNFGYVKLPDAYSTGSSIMPQKKNPDVCELMRGKTGRVYGALTTLLTIMKGLPLTYNRDMQEDKEPFFDADRTVSASVSIMADMLAVLEFRPDAMLAALDKGFLNATELADYLAARGLPFREAHHATGAAVALAEKKGVRLEDLSLEELRGFSPLVDQDVFVVLGHGAAVRRRSLPGGTGPDPVAAQLAALRGWLVSVR</sequence>
<dbReference type="Pfam" id="PF14698">
    <property type="entry name" value="ASL_C2"/>
    <property type="match status" value="1"/>
</dbReference>
<keyword evidence="5 7" id="KW-0028">Amino-acid biosynthesis</keyword>
<comment type="subcellular location">
    <subcellularLocation>
        <location evidence="7">Cytoplasm</location>
    </subcellularLocation>
</comment>
<feature type="domain" description="Fumarate lyase N-terminal" evidence="8">
    <location>
        <begin position="8"/>
        <end position="302"/>
    </location>
</feature>
<dbReference type="CDD" id="cd01359">
    <property type="entry name" value="Argininosuccinate_lyase"/>
    <property type="match status" value="1"/>
</dbReference>
<dbReference type="RefSeq" id="WP_089271221.1">
    <property type="nucleotide sequence ID" value="NZ_FZOC01000001.1"/>
</dbReference>
<keyword evidence="6 7" id="KW-0456">Lyase</keyword>
<dbReference type="Pfam" id="PF00206">
    <property type="entry name" value="Lyase_1"/>
    <property type="match status" value="1"/>
</dbReference>
<dbReference type="GO" id="GO:0042450">
    <property type="term" value="P:L-arginine biosynthetic process via ornithine"/>
    <property type="evidence" value="ECO:0007669"/>
    <property type="project" value="UniProtKB-UniRule"/>
</dbReference>
<evidence type="ECO:0000256" key="5">
    <source>
        <dbReference type="ARBA" id="ARBA00022605"/>
    </source>
</evidence>
<dbReference type="AlphaFoldDB" id="A0A238XSX8"/>
<dbReference type="HAMAP" id="MF_00006">
    <property type="entry name" value="Arg_succ_lyase"/>
    <property type="match status" value="1"/>
</dbReference>
<dbReference type="InterPro" id="IPR029419">
    <property type="entry name" value="Arg_succ_lyase_C"/>
</dbReference>
<dbReference type="EC" id="4.3.2.1" evidence="3 7"/>
<dbReference type="InterPro" id="IPR009049">
    <property type="entry name" value="Argininosuccinate_lyase"/>
</dbReference>
<dbReference type="InterPro" id="IPR000362">
    <property type="entry name" value="Fumarate_lyase_fam"/>
</dbReference>
<dbReference type="InterPro" id="IPR020557">
    <property type="entry name" value="Fumarate_lyase_CS"/>
</dbReference>
<evidence type="ECO:0000256" key="3">
    <source>
        <dbReference type="ARBA" id="ARBA00012338"/>
    </source>
</evidence>
<comment type="similarity">
    <text evidence="7">Belongs to the lyase 1 family. Argininosuccinate lyase subfamily.</text>
</comment>
<dbReference type="PANTHER" id="PTHR43814">
    <property type="entry name" value="ARGININOSUCCINATE LYASE"/>
    <property type="match status" value="1"/>
</dbReference>
<evidence type="ECO:0000259" key="9">
    <source>
        <dbReference type="Pfam" id="PF14698"/>
    </source>
</evidence>
<dbReference type="OrthoDB" id="9769623at2"/>
<dbReference type="InterPro" id="IPR008948">
    <property type="entry name" value="L-Aspartase-like"/>
</dbReference>
<dbReference type="FunFam" id="1.10.275.10:FF:000002">
    <property type="entry name" value="Argininosuccinate lyase"/>
    <property type="match status" value="1"/>
</dbReference>
<dbReference type="InterPro" id="IPR022761">
    <property type="entry name" value="Fumarate_lyase_N"/>
</dbReference>
<comment type="catalytic activity">
    <reaction evidence="1 7">
        <text>2-(N(omega)-L-arginino)succinate = fumarate + L-arginine</text>
        <dbReference type="Rhea" id="RHEA:24020"/>
        <dbReference type="ChEBI" id="CHEBI:29806"/>
        <dbReference type="ChEBI" id="CHEBI:32682"/>
        <dbReference type="ChEBI" id="CHEBI:57472"/>
        <dbReference type="EC" id="4.3.2.1"/>
    </reaction>
</comment>
<dbReference type="Gene3D" id="1.10.40.30">
    <property type="entry name" value="Fumarase/aspartase (C-terminal domain)"/>
    <property type="match status" value="1"/>
</dbReference>
<proteinExistence type="inferred from homology"/>
<dbReference type="PRINTS" id="PR00145">
    <property type="entry name" value="ARGSUCLYASE"/>
</dbReference>
<dbReference type="PANTHER" id="PTHR43814:SF1">
    <property type="entry name" value="ARGININOSUCCINATE LYASE"/>
    <property type="match status" value="1"/>
</dbReference>
<dbReference type="Proteomes" id="UP000198324">
    <property type="component" value="Unassembled WGS sequence"/>
</dbReference>
<dbReference type="EMBL" id="FZOC01000001">
    <property type="protein sequence ID" value="SNR62146.1"/>
    <property type="molecule type" value="Genomic_DNA"/>
</dbReference>
<dbReference type="GO" id="GO:0004056">
    <property type="term" value="F:argininosuccinate lyase activity"/>
    <property type="evidence" value="ECO:0007669"/>
    <property type="project" value="UniProtKB-UniRule"/>
</dbReference>
<evidence type="ECO:0000313" key="10">
    <source>
        <dbReference type="EMBL" id="SNR62146.1"/>
    </source>
</evidence>
<accession>A0A238XSX8</accession>
<comment type="pathway">
    <text evidence="2 7">Amino-acid biosynthesis; L-arginine biosynthesis; L-arginine from L-ornithine and carbamoyl phosphate: step 3/3.</text>
</comment>
<evidence type="ECO:0000259" key="8">
    <source>
        <dbReference type="Pfam" id="PF00206"/>
    </source>
</evidence>
<protein>
    <recommendedName>
        <fullName evidence="3 7">Argininosuccinate lyase</fullName>
        <shortName evidence="7">ASAL</shortName>
        <ecNumber evidence="3 7">4.3.2.1</ecNumber>
    </recommendedName>
    <alternativeName>
        <fullName evidence="7">Arginosuccinase</fullName>
    </alternativeName>
</protein>
<evidence type="ECO:0000256" key="4">
    <source>
        <dbReference type="ARBA" id="ARBA00022571"/>
    </source>
</evidence>
<dbReference type="FunFam" id="1.20.200.10:FF:000015">
    <property type="entry name" value="argininosuccinate lyase isoform X2"/>
    <property type="match status" value="1"/>
</dbReference>
<name>A0A238XSX8_9BACT</name>
<keyword evidence="7" id="KW-0963">Cytoplasm</keyword>
<evidence type="ECO:0000313" key="11">
    <source>
        <dbReference type="Proteomes" id="UP000198324"/>
    </source>
</evidence>
<evidence type="ECO:0000256" key="6">
    <source>
        <dbReference type="ARBA" id="ARBA00023239"/>
    </source>
</evidence>
<dbReference type="Gene3D" id="1.10.275.10">
    <property type="entry name" value="Fumarase/aspartase (N-terminal domain)"/>
    <property type="match status" value="1"/>
</dbReference>
<dbReference type="UniPathway" id="UPA00068">
    <property type="reaction ID" value="UER00114"/>
</dbReference>
<evidence type="ECO:0000256" key="7">
    <source>
        <dbReference type="HAMAP-Rule" id="MF_00006"/>
    </source>
</evidence>
<dbReference type="FunFam" id="1.10.40.30:FF:000001">
    <property type="entry name" value="Argininosuccinate lyase"/>
    <property type="match status" value="1"/>
</dbReference>
<dbReference type="PRINTS" id="PR00149">
    <property type="entry name" value="FUMRATELYASE"/>
</dbReference>